<evidence type="ECO:0000256" key="2">
    <source>
        <dbReference type="ARBA" id="ARBA00005551"/>
    </source>
</evidence>
<dbReference type="GO" id="GO:0015297">
    <property type="term" value="F:antiporter activity"/>
    <property type="evidence" value="ECO:0007669"/>
    <property type="project" value="InterPro"/>
</dbReference>
<keyword evidence="5 7" id="KW-1133">Transmembrane helix</keyword>
<dbReference type="PANTHER" id="PTHR42751:SF6">
    <property type="entry name" value="CONSERVED INTEGRAL MEMBRANE TRANSPORT PROTEIN-RELATED"/>
    <property type="match status" value="1"/>
</dbReference>
<organism evidence="9 11">
    <name type="scientific">Candidatus Iainarchaeum sp</name>
    <dbReference type="NCBI Taxonomy" id="3101447"/>
    <lineage>
        <taxon>Archaea</taxon>
        <taxon>Candidatus Iainarchaeota</taxon>
        <taxon>Candidatus Iainarchaeia</taxon>
        <taxon>Candidatus Iainarchaeales</taxon>
        <taxon>Candidatus Iainarchaeaceae</taxon>
        <taxon>Candidatus Iainarchaeum</taxon>
    </lineage>
</organism>
<evidence type="ECO:0000256" key="5">
    <source>
        <dbReference type="ARBA" id="ARBA00022989"/>
    </source>
</evidence>
<dbReference type="GO" id="GO:0016020">
    <property type="term" value="C:membrane"/>
    <property type="evidence" value="ECO:0007669"/>
    <property type="project" value="UniProtKB-SubCell"/>
</dbReference>
<reference evidence="10" key="3">
    <citation type="submission" date="2021-05" db="EMBL/GenBank/DDBJ databases">
        <title>Protein family content uncovers lineage relationships and bacterial pathway maintenance mechanisms in DPANN archaea.</title>
        <authorList>
            <person name="Castelle C.J."/>
            <person name="Meheust R."/>
            <person name="Jaffe A.L."/>
            <person name="Seitz K."/>
            <person name="Gong X."/>
            <person name="Baker B.J."/>
            <person name="Banfield J.F."/>
        </authorList>
    </citation>
    <scope>NUCLEOTIDE SEQUENCE</scope>
    <source>
        <strain evidence="10">RIFCSPLOWO2_01_FULL_58_19</strain>
    </source>
</reference>
<feature type="domain" description="Cation/H+ exchanger transmembrane" evidence="8">
    <location>
        <begin position="16"/>
        <end position="381"/>
    </location>
</feature>
<dbReference type="AlphaFoldDB" id="A0A7J4JJD5"/>
<evidence type="ECO:0000256" key="1">
    <source>
        <dbReference type="ARBA" id="ARBA00004141"/>
    </source>
</evidence>
<accession>A0A7J4JJD5</accession>
<dbReference type="EMBL" id="DUGH01000147">
    <property type="protein sequence ID" value="HIH16960.1"/>
    <property type="molecule type" value="Genomic_DNA"/>
</dbReference>
<feature type="transmembrane region" description="Helical" evidence="7">
    <location>
        <begin position="459"/>
        <end position="477"/>
    </location>
</feature>
<dbReference type="Pfam" id="PF00999">
    <property type="entry name" value="Na_H_Exchanger"/>
    <property type="match status" value="1"/>
</dbReference>
<evidence type="ECO:0000259" key="8">
    <source>
        <dbReference type="Pfam" id="PF00999"/>
    </source>
</evidence>
<dbReference type="Gene3D" id="1.20.1530.20">
    <property type="match status" value="1"/>
</dbReference>
<dbReference type="EMBL" id="JAGVWE010000002">
    <property type="protein sequence ID" value="MBS3062607.1"/>
    <property type="molecule type" value="Genomic_DNA"/>
</dbReference>
<gene>
    <name evidence="9" type="ORF">HA252_06155</name>
    <name evidence="10" type="ORF">J4203_01935</name>
</gene>
<feature type="transmembrane region" description="Helical" evidence="7">
    <location>
        <begin position="368"/>
        <end position="387"/>
    </location>
</feature>
<evidence type="ECO:0000256" key="3">
    <source>
        <dbReference type="ARBA" id="ARBA00022448"/>
    </source>
</evidence>
<feature type="transmembrane region" description="Helical" evidence="7">
    <location>
        <begin position="87"/>
        <end position="107"/>
    </location>
</feature>
<name>A0A7J4JJD5_9ARCH</name>
<feature type="transmembrane region" description="Helical" evidence="7">
    <location>
        <begin position="113"/>
        <end position="138"/>
    </location>
</feature>
<sequence>MAEGVLPLTTIGIIIVLAIGLSILVRRIGLNPVLGYIFTGFLLGPFFLGFLHPEDALVVGFGELGLFILLFYLGLELSLKDFLKAGSASLGLALIDMTLSAGFGFALMQLFGYSFLFSVIVGFMLFCTSTAVVAKFAIDKGILHDPPSQLAVAILILQDFLGILLLVLVTSISASGSALELGLTALAFAVAAFYVVHHLSRAADAWLTSKGFGHTEVTLYAIGIGLIVATLGNLLHLSTALGAYFAGFALAETRAGEKIKKDVNFMRDFFLVFFFVSFGTTLFYDHLKGDIVIPAAQTMGLLVVLALVLVVLSEIAHSLAAALFGPLFGLTRFDSSTTALLLLPLGEFVVIIATAAREVLPGNETGLVSTLAFLIIAISVIAFQPAYDRIAWHRKIFGALPELFQVRQAPKTELAAHTPLSRRLLKEFGSNFLIVACLAYATVLLYYELPRLGLPLLYARQSTAILVFLLFAVLPFFKGLEALYRLLEHAFKQVHEPLSATPRD</sequence>
<feature type="transmembrane region" description="Helical" evidence="7">
    <location>
        <begin position="6"/>
        <end position="26"/>
    </location>
</feature>
<feature type="transmembrane region" description="Helical" evidence="7">
    <location>
        <begin position="33"/>
        <end position="51"/>
    </location>
</feature>
<reference evidence="11" key="1">
    <citation type="journal article" date="2020" name="bioRxiv">
        <title>A rank-normalized archaeal taxonomy based on genome phylogeny resolves widespread incomplete and uneven classifications.</title>
        <authorList>
            <person name="Rinke C."/>
            <person name="Chuvochina M."/>
            <person name="Mussig A.J."/>
            <person name="Chaumeil P.-A."/>
            <person name="Waite D.W."/>
            <person name="Whitman W.B."/>
            <person name="Parks D.H."/>
            <person name="Hugenholtz P."/>
        </authorList>
    </citation>
    <scope>NUCLEOTIDE SEQUENCE [LARGE SCALE GENOMIC DNA]</scope>
</reference>
<feature type="transmembrane region" description="Helical" evidence="7">
    <location>
        <begin position="217"/>
        <end position="235"/>
    </location>
</feature>
<evidence type="ECO:0000256" key="6">
    <source>
        <dbReference type="ARBA" id="ARBA00023136"/>
    </source>
</evidence>
<feature type="transmembrane region" description="Helical" evidence="7">
    <location>
        <begin position="299"/>
        <end position="325"/>
    </location>
</feature>
<dbReference type="Proteomes" id="UP000678237">
    <property type="component" value="Unassembled WGS sequence"/>
</dbReference>
<evidence type="ECO:0000313" key="10">
    <source>
        <dbReference type="EMBL" id="MBS3062607.1"/>
    </source>
</evidence>
<dbReference type="Proteomes" id="UP000564964">
    <property type="component" value="Unassembled WGS sequence"/>
</dbReference>
<feature type="transmembrane region" description="Helical" evidence="7">
    <location>
        <begin position="269"/>
        <end position="287"/>
    </location>
</feature>
<feature type="transmembrane region" description="Helical" evidence="7">
    <location>
        <begin position="57"/>
        <end position="75"/>
    </location>
</feature>
<evidence type="ECO:0000256" key="4">
    <source>
        <dbReference type="ARBA" id="ARBA00022692"/>
    </source>
</evidence>
<feature type="transmembrane region" description="Helical" evidence="7">
    <location>
        <begin position="150"/>
        <end position="172"/>
    </location>
</feature>
<keyword evidence="3" id="KW-0813">Transport</keyword>
<comment type="caution">
    <text evidence="9">The sequence shown here is derived from an EMBL/GenBank/DDBJ whole genome shotgun (WGS) entry which is preliminary data.</text>
</comment>
<dbReference type="InterPro" id="IPR006153">
    <property type="entry name" value="Cation/H_exchanger_TM"/>
</dbReference>
<evidence type="ECO:0000313" key="9">
    <source>
        <dbReference type="EMBL" id="HIH16960.1"/>
    </source>
</evidence>
<reference evidence="10" key="2">
    <citation type="submission" date="2021-03" db="EMBL/GenBank/DDBJ databases">
        <authorList>
            <person name="Jaffe A."/>
        </authorList>
    </citation>
    <scope>NUCLEOTIDE SEQUENCE</scope>
    <source>
        <strain evidence="10">RIFCSPLOWO2_01_FULL_58_19</strain>
    </source>
</reference>
<keyword evidence="6 7" id="KW-0472">Membrane</keyword>
<protein>
    <submittedName>
        <fullName evidence="9">Cation:proton antiporter</fullName>
    </submittedName>
</protein>
<feature type="transmembrane region" description="Helical" evidence="7">
    <location>
        <begin position="337"/>
        <end position="356"/>
    </location>
</feature>
<comment type="similarity">
    <text evidence="2">Belongs to the monovalent cation:proton antiporter 2 (CPA2) transporter (TC 2.A.37) family.</text>
</comment>
<evidence type="ECO:0000313" key="11">
    <source>
        <dbReference type="Proteomes" id="UP000564964"/>
    </source>
</evidence>
<feature type="transmembrane region" description="Helical" evidence="7">
    <location>
        <begin position="428"/>
        <end position="447"/>
    </location>
</feature>
<feature type="transmembrane region" description="Helical" evidence="7">
    <location>
        <begin position="178"/>
        <end position="196"/>
    </location>
</feature>
<dbReference type="PANTHER" id="PTHR42751">
    <property type="entry name" value="SODIUM/HYDROGEN EXCHANGER FAMILY/TRKA DOMAIN PROTEIN"/>
    <property type="match status" value="1"/>
</dbReference>
<proteinExistence type="inferred from homology"/>
<dbReference type="GO" id="GO:1902600">
    <property type="term" value="P:proton transmembrane transport"/>
    <property type="evidence" value="ECO:0007669"/>
    <property type="project" value="InterPro"/>
</dbReference>
<keyword evidence="4 7" id="KW-0812">Transmembrane</keyword>
<comment type="subcellular location">
    <subcellularLocation>
        <location evidence="1">Membrane</location>
        <topology evidence="1">Multi-pass membrane protein</topology>
    </subcellularLocation>
</comment>
<evidence type="ECO:0000256" key="7">
    <source>
        <dbReference type="SAM" id="Phobius"/>
    </source>
</evidence>
<dbReference type="InterPro" id="IPR038770">
    <property type="entry name" value="Na+/solute_symporter_sf"/>
</dbReference>